<proteinExistence type="predicted"/>
<comment type="caution">
    <text evidence="3">The sequence shown here is derived from an EMBL/GenBank/DDBJ whole genome shotgun (WGS) entry which is preliminary data.</text>
</comment>
<dbReference type="GO" id="GO:0000976">
    <property type="term" value="F:transcription cis-regulatory region binding"/>
    <property type="evidence" value="ECO:0007669"/>
    <property type="project" value="TreeGrafter"/>
</dbReference>
<feature type="non-terminal residue" evidence="3">
    <location>
        <position position="567"/>
    </location>
</feature>
<evidence type="ECO:0000313" key="3">
    <source>
        <dbReference type="EMBL" id="CAL4093547.1"/>
    </source>
</evidence>
<dbReference type="InterPro" id="IPR037813">
    <property type="entry name" value="TAF2"/>
</dbReference>
<feature type="region of interest" description="Disordered" evidence="1">
    <location>
        <begin position="436"/>
        <end position="567"/>
    </location>
</feature>
<dbReference type="Pfam" id="PF25577">
    <property type="entry name" value="TPR_TAF2_C"/>
    <property type="match status" value="1"/>
</dbReference>
<dbReference type="GO" id="GO:0003682">
    <property type="term" value="F:chromatin binding"/>
    <property type="evidence" value="ECO:0007669"/>
    <property type="project" value="TreeGrafter"/>
</dbReference>
<dbReference type="PANTHER" id="PTHR15137:SF9">
    <property type="entry name" value="TRANSCRIPTION INITIATION FACTOR TFIID SUBUNIT 2"/>
    <property type="match status" value="1"/>
</dbReference>
<evidence type="ECO:0000256" key="1">
    <source>
        <dbReference type="SAM" id="MobiDB-lite"/>
    </source>
</evidence>
<dbReference type="PANTHER" id="PTHR15137">
    <property type="entry name" value="TRANSCRIPTION INITIATION FACTOR TFIID"/>
    <property type="match status" value="1"/>
</dbReference>
<sequence length="567" mass="62521">RGQFDCFTKLISLYIYTSSQQYTSTIILLTFIMASNTSDSSKVQVQALALLHFMVVLLKILERGSRRSTNKKYIREVDSLAAAVSPVLVQHDPHTMSSDTLSEDAKKILGEVVRFLNLEKLLPCYKNTVTCACLRTIRVLQKNGHLPPKSSVFKSYAQYPLFIDVRLAAVEQLVDFLQIDGVWEDMDFLLKLVESDPVPKLRYEVLRIMSEHPPFLMGQSHKLDTPQLVDRLWEFLNSGCAYDSRIRCCMMDLYYALYGRRRPSCLPVSELNMVINMRKPQNAITEAPPTESYKIPKRVKVESSESSGMKETIKTEGDMSTTASGVMLEREIKTEPGGSYHSHINYYDRDKVKDELEIFDEDIDRPVTPNIPGISSGNLDMVSGSTNAGHGMSIISSISSTMGGSGMNNRGELSSGGPVSNITSSVALDTGASVPIIGSSTSGPGLGMGPSTLGSSMNPMDVESESTTSLAGDPTGIMAAFPTGPTEFTSSMFAEGNTEPHSKPHKSKKRKKDKKHKKHKKHKHEHKERPDKLEKFDKYIQEENLSSGSSNPPSPSSPGANADSIAF</sequence>
<evidence type="ECO:0000259" key="2">
    <source>
        <dbReference type="Pfam" id="PF25577"/>
    </source>
</evidence>
<dbReference type="EMBL" id="CAXKWB010009119">
    <property type="protein sequence ID" value="CAL4093547.1"/>
    <property type="molecule type" value="Genomic_DNA"/>
</dbReference>
<evidence type="ECO:0000313" key="4">
    <source>
        <dbReference type="Proteomes" id="UP001497623"/>
    </source>
</evidence>
<dbReference type="AlphaFoldDB" id="A0AAV2QNC8"/>
<feature type="domain" description="Transcription initiation factor TFIID subunit 2 TPR repeats" evidence="2">
    <location>
        <begin position="50"/>
        <end position="282"/>
    </location>
</feature>
<dbReference type="Proteomes" id="UP001497623">
    <property type="component" value="Unassembled WGS sequence"/>
</dbReference>
<gene>
    <name evidence="3" type="ORF">MNOR_LOCUS14897</name>
</gene>
<accession>A0AAV2QNC8</accession>
<feature type="compositionally biased region" description="Low complexity" evidence="1">
    <location>
        <begin position="546"/>
        <end position="567"/>
    </location>
</feature>
<dbReference type="InterPro" id="IPR057991">
    <property type="entry name" value="TPR_TAF2_C"/>
</dbReference>
<organism evidence="3 4">
    <name type="scientific">Meganyctiphanes norvegica</name>
    <name type="common">Northern krill</name>
    <name type="synonym">Thysanopoda norvegica</name>
    <dbReference type="NCBI Taxonomy" id="48144"/>
    <lineage>
        <taxon>Eukaryota</taxon>
        <taxon>Metazoa</taxon>
        <taxon>Ecdysozoa</taxon>
        <taxon>Arthropoda</taxon>
        <taxon>Crustacea</taxon>
        <taxon>Multicrustacea</taxon>
        <taxon>Malacostraca</taxon>
        <taxon>Eumalacostraca</taxon>
        <taxon>Eucarida</taxon>
        <taxon>Euphausiacea</taxon>
        <taxon>Euphausiidae</taxon>
        <taxon>Meganyctiphanes</taxon>
    </lineage>
</organism>
<keyword evidence="4" id="KW-1185">Reference proteome</keyword>
<feature type="region of interest" description="Disordered" evidence="1">
    <location>
        <begin position="301"/>
        <end position="322"/>
    </location>
</feature>
<feature type="compositionally biased region" description="Basic residues" evidence="1">
    <location>
        <begin position="503"/>
        <end position="526"/>
    </location>
</feature>
<protein>
    <recommendedName>
        <fullName evidence="2">Transcription initiation factor TFIID subunit 2 TPR repeats domain-containing protein</fullName>
    </recommendedName>
</protein>
<feature type="compositionally biased region" description="Basic and acidic residues" evidence="1">
    <location>
        <begin position="527"/>
        <end position="541"/>
    </location>
</feature>
<dbReference type="GO" id="GO:0005669">
    <property type="term" value="C:transcription factor TFIID complex"/>
    <property type="evidence" value="ECO:0007669"/>
    <property type="project" value="InterPro"/>
</dbReference>
<dbReference type="GO" id="GO:0016251">
    <property type="term" value="F:RNA polymerase II general transcription initiation factor activity"/>
    <property type="evidence" value="ECO:0007669"/>
    <property type="project" value="TreeGrafter"/>
</dbReference>
<name>A0AAV2QNC8_MEGNR</name>
<reference evidence="3 4" key="1">
    <citation type="submission" date="2024-05" db="EMBL/GenBank/DDBJ databases">
        <authorList>
            <person name="Wallberg A."/>
        </authorList>
    </citation>
    <scope>NUCLEOTIDE SEQUENCE [LARGE SCALE GENOMIC DNA]</scope>
</reference>
<feature type="non-terminal residue" evidence="3">
    <location>
        <position position="1"/>
    </location>
</feature>
<dbReference type="GO" id="GO:0006367">
    <property type="term" value="P:transcription initiation at RNA polymerase II promoter"/>
    <property type="evidence" value="ECO:0007669"/>
    <property type="project" value="TreeGrafter"/>
</dbReference>